<dbReference type="InterPro" id="IPR000326">
    <property type="entry name" value="PAP2/HPO"/>
</dbReference>
<keyword evidence="1" id="KW-0472">Membrane</keyword>
<accession>A0A940DHM5</accession>
<dbReference type="InterPro" id="IPR036938">
    <property type="entry name" value="PAP2/HPO_sf"/>
</dbReference>
<feature type="transmembrane region" description="Helical" evidence="1">
    <location>
        <begin position="54"/>
        <end position="76"/>
    </location>
</feature>
<dbReference type="EMBL" id="JADIMV010000001">
    <property type="protein sequence ID" value="MBO8439025.1"/>
    <property type="molecule type" value="Genomic_DNA"/>
</dbReference>
<feature type="transmembrane region" description="Helical" evidence="1">
    <location>
        <begin position="191"/>
        <end position="212"/>
    </location>
</feature>
<evidence type="ECO:0000256" key="1">
    <source>
        <dbReference type="SAM" id="Phobius"/>
    </source>
</evidence>
<reference evidence="3" key="1">
    <citation type="submission" date="2020-10" db="EMBL/GenBank/DDBJ databases">
        <authorList>
            <person name="Gilroy R."/>
        </authorList>
    </citation>
    <scope>NUCLEOTIDE SEQUENCE</scope>
    <source>
        <strain evidence="3">3924</strain>
    </source>
</reference>
<keyword evidence="1" id="KW-0812">Transmembrane</keyword>
<dbReference type="Gene3D" id="1.20.144.10">
    <property type="entry name" value="Phosphatidic acid phosphatase type 2/haloperoxidase"/>
    <property type="match status" value="2"/>
</dbReference>
<evidence type="ECO:0000259" key="2">
    <source>
        <dbReference type="SMART" id="SM00014"/>
    </source>
</evidence>
<gene>
    <name evidence="3" type="ORF">IAC51_00050</name>
</gene>
<reference evidence="3" key="2">
    <citation type="journal article" date="2021" name="PeerJ">
        <title>Extensive microbial diversity within the chicken gut microbiome revealed by metagenomics and culture.</title>
        <authorList>
            <person name="Gilroy R."/>
            <person name="Ravi A."/>
            <person name="Getino M."/>
            <person name="Pursley I."/>
            <person name="Horton D.L."/>
            <person name="Alikhan N.F."/>
            <person name="Baker D."/>
            <person name="Gharbi K."/>
            <person name="Hall N."/>
            <person name="Watson M."/>
            <person name="Adriaenssens E.M."/>
            <person name="Foster-Nyarko E."/>
            <person name="Jarju S."/>
            <person name="Secka A."/>
            <person name="Antonio M."/>
            <person name="Oren A."/>
            <person name="Chaudhuri R.R."/>
            <person name="La Ragione R."/>
            <person name="Hildebrand F."/>
            <person name="Pallen M.J."/>
        </authorList>
    </citation>
    <scope>NUCLEOTIDE SEQUENCE</scope>
    <source>
        <strain evidence="3">3924</strain>
    </source>
</reference>
<sequence length="220" mass="24758">MTIVELDKALTLTINSCHVPFWDNFFFIFSGQLIWLPFFAAVIYALYRQYGRRVYLPLIAFFLVILISDQISSSLIKPLVCRLRPTHDPEICAFIHTVNGYVGGLYGFVSSHAANSFSFALLSSLIFKRWGYSVMAFLWAAVTSYSRIYLGVHFLGDVIVGAAIGLVAAYAIYLLLVWIQRKADVVVNRADKFSIVLIYSVMVLTLIALAVLKEHLVFLA</sequence>
<dbReference type="CDD" id="cd03395">
    <property type="entry name" value="PAP2_like_4"/>
    <property type="match status" value="1"/>
</dbReference>
<keyword evidence="1" id="KW-1133">Transmembrane helix</keyword>
<dbReference type="Pfam" id="PF01569">
    <property type="entry name" value="PAP2"/>
    <property type="match status" value="1"/>
</dbReference>
<proteinExistence type="predicted"/>
<evidence type="ECO:0000313" key="3">
    <source>
        <dbReference type="EMBL" id="MBO8439025.1"/>
    </source>
</evidence>
<comment type="caution">
    <text evidence="3">The sequence shown here is derived from an EMBL/GenBank/DDBJ whole genome shotgun (WGS) entry which is preliminary data.</text>
</comment>
<protein>
    <submittedName>
        <fullName evidence="3">Phosphatase PAP2 family protein</fullName>
    </submittedName>
</protein>
<dbReference type="PANTHER" id="PTHR14969">
    <property type="entry name" value="SPHINGOSINE-1-PHOSPHATE PHOSPHOHYDROLASE"/>
    <property type="match status" value="1"/>
</dbReference>
<feature type="transmembrane region" description="Helical" evidence="1">
    <location>
        <begin position="158"/>
        <end position="179"/>
    </location>
</feature>
<feature type="domain" description="Phosphatidic acid phosphatase type 2/haloperoxidase" evidence="2">
    <location>
        <begin position="56"/>
        <end position="173"/>
    </location>
</feature>
<dbReference type="SUPFAM" id="SSF48317">
    <property type="entry name" value="Acid phosphatase/Vanadium-dependent haloperoxidase"/>
    <property type="match status" value="1"/>
</dbReference>
<dbReference type="Proteomes" id="UP000712007">
    <property type="component" value="Unassembled WGS sequence"/>
</dbReference>
<dbReference type="PANTHER" id="PTHR14969:SF13">
    <property type="entry name" value="AT30094P"/>
    <property type="match status" value="1"/>
</dbReference>
<name>A0A940DHM5_9BACT</name>
<dbReference type="AlphaFoldDB" id="A0A940DHM5"/>
<feature type="transmembrane region" description="Helical" evidence="1">
    <location>
        <begin position="25"/>
        <end position="47"/>
    </location>
</feature>
<evidence type="ECO:0000313" key="4">
    <source>
        <dbReference type="Proteomes" id="UP000712007"/>
    </source>
</evidence>
<organism evidence="3 4">
    <name type="scientific">Candidatus Aphodosoma intestinipullorum</name>
    <dbReference type="NCBI Taxonomy" id="2840674"/>
    <lineage>
        <taxon>Bacteria</taxon>
        <taxon>Pseudomonadati</taxon>
        <taxon>Bacteroidota</taxon>
        <taxon>Bacteroidia</taxon>
        <taxon>Bacteroidales</taxon>
        <taxon>Candidatus Aphodosoma</taxon>
    </lineage>
</organism>
<dbReference type="SMART" id="SM00014">
    <property type="entry name" value="acidPPc"/>
    <property type="match status" value="1"/>
</dbReference>